<accession>A0ABU3B8J2</accession>
<dbReference type="InterPro" id="IPR032259">
    <property type="entry name" value="HIBYL-CoA-H"/>
</dbReference>
<sequence length="382" mass="41147">MSDEPLLIQDIAAAGGKTIKRVTLNAPKALNSLSLAMARELQPKLIEWDADDAVVAIFIEGAGDRAFCAGGDIVQIYHGMKSLHGEGEGDADYPDHFFEAEYRLDYTLHTLATPVIGWGNGVAMGGGLGILAGCHFRVVTENARLAMPEITIGLFPDVGGTWFLNRMPGRSGLFLGLTGAHMNAGDALFVGLADRYLPHAAKDDMLSVLASAEDWGDPTHTVDRLLRRLAHEQDGAPPASNVRRHLDRINDVTDADTLSELVGAIRGLASDEDKWLAKAAATLDGGCPVTAHLVHEQIRHGAQLSLRDVFLRELAMARQCIRHPDFREGVRALLIDKDGQPDWSFKSVAEVPASTVKAHFAPSWDGDHPLADLTAPPAVASR</sequence>
<dbReference type="EC" id="3.1.2.4" evidence="2"/>
<evidence type="ECO:0000313" key="5">
    <source>
        <dbReference type="EMBL" id="MDT0618335.1"/>
    </source>
</evidence>
<comment type="caution">
    <text evidence="5">The sequence shown here is derived from an EMBL/GenBank/DDBJ whole genome shotgun (WGS) entry which is preliminary data.</text>
</comment>
<dbReference type="PANTHER" id="PTHR43176:SF3">
    <property type="entry name" value="3-HYDROXYISOBUTYRYL-COA HYDROLASE, MITOCHONDRIAL"/>
    <property type="match status" value="1"/>
</dbReference>
<evidence type="ECO:0000256" key="3">
    <source>
        <dbReference type="ARBA" id="ARBA00022801"/>
    </source>
</evidence>
<reference evidence="5 6" key="1">
    <citation type="submission" date="2023-09" db="EMBL/GenBank/DDBJ databases">
        <authorList>
            <person name="Rey-Velasco X."/>
        </authorList>
    </citation>
    <scope>NUCLEOTIDE SEQUENCE [LARGE SCALE GENOMIC DNA]</scope>
    <source>
        <strain evidence="5 6">P385</strain>
    </source>
</reference>
<dbReference type="GO" id="GO:0016787">
    <property type="term" value="F:hydrolase activity"/>
    <property type="evidence" value="ECO:0007669"/>
    <property type="project" value="UniProtKB-KW"/>
</dbReference>
<dbReference type="CDD" id="cd06558">
    <property type="entry name" value="crotonase-like"/>
    <property type="match status" value="1"/>
</dbReference>
<evidence type="ECO:0000256" key="2">
    <source>
        <dbReference type="ARBA" id="ARBA00011915"/>
    </source>
</evidence>
<keyword evidence="6" id="KW-1185">Reference proteome</keyword>
<dbReference type="InterPro" id="IPR029045">
    <property type="entry name" value="ClpP/crotonase-like_dom_sf"/>
</dbReference>
<comment type="catalytic activity">
    <reaction evidence="1">
        <text>3-hydroxy-2-methylpropanoyl-CoA + H2O = 3-hydroxy-2-methylpropanoate + CoA + H(+)</text>
        <dbReference type="Rhea" id="RHEA:20888"/>
        <dbReference type="ChEBI" id="CHEBI:11805"/>
        <dbReference type="ChEBI" id="CHEBI:15377"/>
        <dbReference type="ChEBI" id="CHEBI:15378"/>
        <dbReference type="ChEBI" id="CHEBI:57287"/>
        <dbReference type="ChEBI" id="CHEBI:57340"/>
        <dbReference type="EC" id="3.1.2.4"/>
    </reaction>
</comment>
<dbReference type="RefSeq" id="WP_311658431.1">
    <property type="nucleotide sequence ID" value="NZ_JAVRHY010000005.1"/>
</dbReference>
<dbReference type="NCBIfam" id="NF004127">
    <property type="entry name" value="PRK05617.1"/>
    <property type="match status" value="1"/>
</dbReference>
<evidence type="ECO:0000259" key="4">
    <source>
        <dbReference type="Pfam" id="PF16113"/>
    </source>
</evidence>
<proteinExistence type="predicted"/>
<evidence type="ECO:0000313" key="6">
    <source>
        <dbReference type="Proteomes" id="UP001259982"/>
    </source>
</evidence>
<dbReference type="EMBL" id="JAVRHY010000005">
    <property type="protein sequence ID" value="MDT0618335.1"/>
    <property type="molecule type" value="Genomic_DNA"/>
</dbReference>
<dbReference type="SUPFAM" id="SSF52096">
    <property type="entry name" value="ClpP/crotonase"/>
    <property type="match status" value="1"/>
</dbReference>
<gene>
    <name evidence="5" type="ORF">RM531_07590</name>
</gene>
<evidence type="ECO:0000256" key="1">
    <source>
        <dbReference type="ARBA" id="ARBA00001709"/>
    </source>
</evidence>
<protein>
    <recommendedName>
        <fullName evidence="2">3-hydroxyisobutyryl-CoA hydrolase</fullName>
        <ecNumber evidence="2">3.1.2.4</ecNumber>
    </recommendedName>
</protein>
<dbReference type="Proteomes" id="UP001259982">
    <property type="component" value="Unassembled WGS sequence"/>
</dbReference>
<organism evidence="5 6">
    <name type="scientific">Spectribacter acetivorans</name>
    <dbReference type="NCBI Taxonomy" id="3075603"/>
    <lineage>
        <taxon>Bacteria</taxon>
        <taxon>Pseudomonadati</taxon>
        <taxon>Pseudomonadota</taxon>
        <taxon>Gammaproteobacteria</taxon>
        <taxon>Salinisphaerales</taxon>
        <taxon>Salinisphaeraceae</taxon>
        <taxon>Spectribacter</taxon>
    </lineage>
</organism>
<dbReference type="Gene3D" id="3.90.226.10">
    <property type="entry name" value="2-enoyl-CoA Hydratase, Chain A, domain 1"/>
    <property type="match status" value="1"/>
</dbReference>
<name>A0ABU3B8J2_9GAMM</name>
<dbReference type="Pfam" id="PF16113">
    <property type="entry name" value="ECH_2"/>
    <property type="match status" value="1"/>
</dbReference>
<feature type="domain" description="Enoyl-CoA hydratase/isomerase" evidence="4">
    <location>
        <begin position="20"/>
        <end position="360"/>
    </location>
</feature>
<dbReference type="InterPro" id="IPR045004">
    <property type="entry name" value="ECH_dom"/>
</dbReference>
<keyword evidence="3 5" id="KW-0378">Hydrolase</keyword>
<dbReference type="PANTHER" id="PTHR43176">
    <property type="entry name" value="3-HYDROXYISOBUTYRYL-COA HYDROLASE-RELATED"/>
    <property type="match status" value="1"/>
</dbReference>